<dbReference type="Proteomes" id="UP000756346">
    <property type="component" value="Unassembled WGS sequence"/>
</dbReference>
<dbReference type="CDD" id="cd03876">
    <property type="entry name" value="M28_SGAP_like"/>
    <property type="match status" value="1"/>
</dbReference>
<name>A0A9P8YC72_9PEZI</name>
<dbReference type="PANTHER" id="PTHR12147:SF26">
    <property type="entry name" value="PEPTIDASE M28 DOMAIN-CONTAINING PROTEIN"/>
    <property type="match status" value="1"/>
</dbReference>
<dbReference type="Gene3D" id="3.50.30.30">
    <property type="match status" value="1"/>
</dbReference>
<evidence type="ECO:0000256" key="9">
    <source>
        <dbReference type="ARBA" id="ARBA00022833"/>
    </source>
</evidence>
<dbReference type="GO" id="GO:0006508">
    <property type="term" value="P:proteolysis"/>
    <property type="evidence" value="ECO:0007669"/>
    <property type="project" value="UniProtKB-KW"/>
</dbReference>
<dbReference type="RefSeq" id="XP_046017177.1">
    <property type="nucleotide sequence ID" value="XM_046160844.1"/>
</dbReference>
<dbReference type="GO" id="GO:0046872">
    <property type="term" value="F:metal ion binding"/>
    <property type="evidence" value="ECO:0007669"/>
    <property type="project" value="UniProtKB-KW"/>
</dbReference>
<dbReference type="InterPro" id="IPR046450">
    <property type="entry name" value="PA_dom_sf"/>
</dbReference>
<dbReference type="GO" id="GO:0004177">
    <property type="term" value="F:aminopeptidase activity"/>
    <property type="evidence" value="ECO:0007669"/>
    <property type="project" value="UniProtKB-KW"/>
</dbReference>
<feature type="signal peptide" evidence="10">
    <location>
        <begin position="1"/>
        <end position="17"/>
    </location>
</feature>
<comment type="similarity">
    <text evidence="3">Belongs to the peptidase M28 family. M28A subfamily.</text>
</comment>
<evidence type="ECO:0000259" key="13">
    <source>
        <dbReference type="Pfam" id="PF04389"/>
    </source>
</evidence>
<protein>
    <recommendedName>
        <fullName evidence="10">Peptide hydrolase</fullName>
        <ecNumber evidence="10">3.4.-.-</ecNumber>
    </recommendedName>
</protein>
<dbReference type="SUPFAM" id="SSF52025">
    <property type="entry name" value="PA domain"/>
    <property type="match status" value="1"/>
</dbReference>
<dbReference type="Gene3D" id="3.40.630.10">
    <property type="entry name" value="Zn peptidases"/>
    <property type="match status" value="1"/>
</dbReference>
<evidence type="ECO:0000313" key="15">
    <source>
        <dbReference type="Proteomes" id="UP000756346"/>
    </source>
</evidence>
<evidence type="ECO:0000259" key="12">
    <source>
        <dbReference type="Pfam" id="PF02225"/>
    </source>
</evidence>
<keyword evidence="4 14" id="KW-0031">Aminopeptidase</keyword>
<dbReference type="InterPro" id="IPR007484">
    <property type="entry name" value="Peptidase_M28"/>
</dbReference>
<evidence type="ECO:0000256" key="11">
    <source>
        <dbReference type="SAM" id="MobiDB-lite"/>
    </source>
</evidence>
<comment type="cofactor">
    <cofactor evidence="1">
        <name>Zn(2+)</name>
        <dbReference type="ChEBI" id="CHEBI:29105"/>
    </cofactor>
</comment>
<dbReference type="GO" id="GO:0008235">
    <property type="term" value="F:metalloexopeptidase activity"/>
    <property type="evidence" value="ECO:0007669"/>
    <property type="project" value="InterPro"/>
</dbReference>
<evidence type="ECO:0000256" key="2">
    <source>
        <dbReference type="ARBA" id="ARBA00005634"/>
    </source>
</evidence>
<accession>A0A9P8YC72</accession>
<organism evidence="14 15">
    <name type="scientific">Microdochium trichocladiopsis</name>
    <dbReference type="NCBI Taxonomy" id="1682393"/>
    <lineage>
        <taxon>Eukaryota</taxon>
        <taxon>Fungi</taxon>
        <taxon>Dikarya</taxon>
        <taxon>Ascomycota</taxon>
        <taxon>Pezizomycotina</taxon>
        <taxon>Sordariomycetes</taxon>
        <taxon>Xylariomycetidae</taxon>
        <taxon>Xylariales</taxon>
        <taxon>Microdochiaceae</taxon>
        <taxon>Microdochium</taxon>
    </lineage>
</organism>
<dbReference type="EMBL" id="JAGTJQ010000002">
    <property type="protein sequence ID" value="KAH7038056.1"/>
    <property type="molecule type" value="Genomic_DNA"/>
</dbReference>
<feature type="region of interest" description="Disordered" evidence="11">
    <location>
        <begin position="469"/>
        <end position="489"/>
    </location>
</feature>
<dbReference type="SUPFAM" id="SSF53187">
    <property type="entry name" value="Zn-dependent exopeptidases"/>
    <property type="match status" value="1"/>
</dbReference>
<keyword evidence="7 10" id="KW-0732">Signal</keyword>
<keyword evidence="8 10" id="KW-0378">Hydrolase</keyword>
<evidence type="ECO:0000256" key="3">
    <source>
        <dbReference type="ARBA" id="ARBA00005957"/>
    </source>
</evidence>
<feature type="domain" description="PA" evidence="12">
    <location>
        <begin position="122"/>
        <end position="203"/>
    </location>
</feature>
<comment type="caution">
    <text evidence="14">The sequence shown here is derived from an EMBL/GenBank/DDBJ whole genome shotgun (WGS) entry which is preliminary data.</text>
</comment>
<evidence type="ECO:0000256" key="10">
    <source>
        <dbReference type="RuleBase" id="RU361240"/>
    </source>
</evidence>
<dbReference type="AlphaFoldDB" id="A0A9P8YC72"/>
<keyword evidence="5 10" id="KW-0645">Protease</keyword>
<feature type="chain" id="PRO_5040542472" description="Peptide hydrolase" evidence="10">
    <location>
        <begin position="18"/>
        <end position="489"/>
    </location>
</feature>
<keyword evidence="15" id="KW-1185">Reference proteome</keyword>
<evidence type="ECO:0000313" key="14">
    <source>
        <dbReference type="EMBL" id="KAH7038056.1"/>
    </source>
</evidence>
<evidence type="ECO:0000256" key="8">
    <source>
        <dbReference type="ARBA" id="ARBA00022801"/>
    </source>
</evidence>
<dbReference type="EC" id="3.4.-.-" evidence="10"/>
<reference evidence="14" key="1">
    <citation type="journal article" date="2021" name="Nat. Commun.">
        <title>Genetic determinants of endophytism in the Arabidopsis root mycobiome.</title>
        <authorList>
            <person name="Mesny F."/>
            <person name="Miyauchi S."/>
            <person name="Thiergart T."/>
            <person name="Pickel B."/>
            <person name="Atanasova L."/>
            <person name="Karlsson M."/>
            <person name="Huettel B."/>
            <person name="Barry K.W."/>
            <person name="Haridas S."/>
            <person name="Chen C."/>
            <person name="Bauer D."/>
            <person name="Andreopoulos W."/>
            <person name="Pangilinan J."/>
            <person name="LaButti K."/>
            <person name="Riley R."/>
            <person name="Lipzen A."/>
            <person name="Clum A."/>
            <person name="Drula E."/>
            <person name="Henrissat B."/>
            <person name="Kohler A."/>
            <person name="Grigoriev I.V."/>
            <person name="Martin F.M."/>
            <person name="Hacquard S."/>
        </authorList>
    </citation>
    <scope>NUCLEOTIDE SEQUENCE</scope>
    <source>
        <strain evidence="14">MPI-CAGE-CH-0230</strain>
    </source>
</reference>
<keyword evidence="9 10" id="KW-0862">Zinc</keyword>
<evidence type="ECO:0000256" key="4">
    <source>
        <dbReference type="ARBA" id="ARBA00022438"/>
    </source>
</evidence>
<dbReference type="PANTHER" id="PTHR12147">
    <property type="entry name" value="METALLOPEPTIDASE M28 FAMILY MEMBER"/>
    <property type="match status" value="1"/>
</dbReference>
<keyword evidence="6 10" id="KW-0479">Metal-binding</keyword>
<evidence type="ECO:0000256" key="7">
    <source>
        <dbReference type="ARBA" id="ARBA00022729"/>
    </source>
</evidence>
<dbReference type="Pfam" id="PF02225">
    <property type="entry name" value="PA"/>
    <property type="match status" value="1"/>
</dbReference>
<feature type="domain" description="Peptidase M28" evidence="13">
    <location>
        <begin position="230"/>
        <end position="443"/>
    </location>
</feature>
<dbReference type="OrthoDB" id="10013407at2759"/>
<dbReference type="InterPro" id="IPR041756">
    <property type="entry name" value="M28_SGAP-like"/>
</dbReference>
<dbReference type="InterPro" id="IPR003137">
    <property type="entry name" value="PA_domain"/>
</dbReference>
<evidence type="ECO:0000256" key="6">
    <source>
        <dbReference type="ARBA" id="ARBA00022723"/>
    </source>
</evidence>
<comment type="similarity">
    <text evidence="2">Belongs to the peptidase M28 family. M28B subfamily.</text>
</comment>
<evidence type="ECO:0000256" key="1">
    <source>
        <dbReference type="ARBA" id="ARBA00001947"/>
    </source>
</evidence>
<evidence type="ECO:0000256" key="5">
    <source>
        <dbReference type="ARBA" id="ARBA00022670"/>
    </source>
</evidence>
<sequence>MPTALGLAGLALATVPAIDLAQLQNAVKLEALLAKAQRLQDIAYATEGRNRQYLSPGFANTISWIKDTIEATAPGYYKIEVQPTTFQVPSADNPFTVGGTTYNAQGFETDEGIPVGSWTGVPVVAVANLGCEATDFPDATGAIAVILRGTCNFSVKSSLAAAAGAVAVIIIDYETSTEPISGDLGPPEGLVPTAAILYQDGQAVLSLIESTPDVTADLSITVTETQSEQLIATTKCGDQNNILMLGGHADSVTAGPGINDNGSGSVGILEIALQLSKFEPANAVRFAWWSGEEYGLLGSYYYANNLTPEEAAKIRLYLNFDMIASPNYITGIYDGDGSAFNLTGPAGSAEAEKLFEDYFTSQSLPFQPTEFSGRSDYAGFIDIGIPAGGLFSGAEVLKTEEEAALYGGAAGVAYDENYHEAGDDFDNLNHECFIQMSRAIAHATAKYASSWEGFPDRGYPIRRREASIRKRRAPHQHAGGACGGVRAVV</sequence>
<dbReference type="InterPro" id="IPR045175">
    <property type="entry name" value="M28_fam"/>
</dbReference>
<dbReference type="Pfam" id="PF04389">
    <property type="entry name" value="Peptidase_M28"/>
    <property type="match status" value="1"/>
</dbReference>
<dbReference type="FunFam" id="3.40.630.10:FF:000054">
    <property type="entry name" value="Peptide hydrolase"/>
    <property type="match status" value="1"/>
</dbReference>
<proteinExistence type="inferred from homology"/>
<dbReference type="GeneID" id="70190390"/>
<gene>
    <name evidence="14" type="ORF">B0I36DRAFT_381140</name>
</gene>